<dbReference type="GO" id="GO:0003724">
    <property type="term" value="F:RNA helicase activity"/>
    <property type="evidence" value="ECO:0007669"/>
    <property type="project" value="UniProtKB-EC"/>
</dbReference>
<feature type="compositionally biased region" description="Low complexity" evidence="12">
    <location>
        <begin position="48"/>
        <end position="60"/>
    </location>
</feature>
<dbReference type="CDD" id="cd18791">
    <property type="entry name" value="SF2_C_RHA"/>
    <property type="match status" value="1"/>
</dbReference>
<evidence type="ECO:0000256" key="2">
    <source>
        <dbReference type="ARBA" id="ARBA00012552"/>
    </source>
</evidence>
<evidence type="ECO:0000256" key="11">
    <source>
        <dbReference type="ARBA" id="ARBA00047984"/>
    </source>
</evidence>
<evidence type="ECO:0000256" key="1">
    <source>
        <dbReference type="ARBA" id="ARBA00004229"/>
    </source>
</evidence>
<dbReference type="Pfam" id="PF00270">
    <property type="entry name" value="DEAD"/>
    <property type="match status" value="1"/>
</dbReference>
<dbReference type="Proteomes" id="UP000014074">
    <property type="component" value="Unassembled WGS sequence"/>
</dbReference>
<evidence type="ECO:0000313" key="16">
    <source>
        <dbReference type="Proteomes" id="UP000014074"/>
    </source>
</evidence>
<dbReference type="InterPro" id="IPR001650">
    <property type="entry name" value="Helicase_C-like"/>
</dbReference>
<keyword evidence="3" id="KW-0150">Chloroplast</keyword>
<dbReference type="FunFam" id="1.20.120.1080:FF:000002">
    <property type="entry name" value="Putative ATP-dependent RNA helicase DHX36"/>
    <property type="match status" value="1"/>
</dbReference>
<feature type="compositionally biased region" description="Basic and acidic residues" evidence="12">
    <location>
        <begin position="235"/>
        <end position="249"/>
    </location>
</feature>
<dbReference type="Pfam" id="PF21010">
    <property type="entry name" value="HA2_C"/>
    <property type="match status" value="1"/>
</dbReference>
<evidence type="ECO:0000256" key="4">
    <source>
        <dbReference type="ARBA" id="ARBA00022640"/>
    </source>
</evidence>
<dbReference type="SMART" id="SM00490">
    <property type="entry name" value="HELICc"/>
    <property type="match status" value="1"/>
</dbReference>
<feature type="region of interest" description="Disordered" evidence="12">
    <location>
        <begin position="235"/>
        <end position="297"/>
    </location>
</feature>
<organism evidence="15 16">
    <name type="scientific">Phaeoacremonium minimum (strain UCR-PA7)</name>
    <name type="common">Esca disease fungus</name>
    <name type="synonym">Togninia minima</name>
    <dbReference type="NCBI Taxonomy" id="1286976"/>
    <lineage>
        <taxon>Eukaryota</taxon>
        <taxon>Fungi</taxon>
        <taxon>Dikarya</taxon>
        <taxon>Ascomycota</taxon>
        <taxon>Pezizomycotina</taxon>
        <taxon>Sordariomycetes</taxon>
        <taxon>Sordariomycetidae</taxon>
        <taxon>Togniniales</taxon>
        <taxon>Togniniaceae</taxon>
        <taxon>Phaeoacremonium</taxon>
    </lineage>
</organism>
<reference evidence="16" key="1">
    <citation type="journal article" date="2013" name="Genome Announc.">
        <title>Draft genome sequence of the ascomycete Phaeoacremonium aleophilum strain UCR-PA7, a causal agent of the esca disease complex in grapevines.</title>
        <authorList>
            <person name="Blanco-Ulate B."/>
            <person name="Rolshausen P."/>
            <person name="Cantu D."/>
        </authorList>
    </citation>
    <scope>NUCLEOTIDE SEQUENCE [LARGE SCALE GENOMIC DNA]</scope>
    <source>
        <strain evidence="16">UCR-PA7</strain>
    </source>
</reference>
<dbReference type="KEGG" id="tmn:UCRPA7_5011"/>
<dbReference type="SMART" id="SM00847">
    <property type="entry name" value="HA2"/>
    <property type="match status" value="1"/>
</dbReference>
<dbReference type="GO" id="GO:0003723">
    <property type="term" value="F:RNA binding"/>
    <property type="evidence" value="ECO:0007669"/>
    <property type="project" value="UniProtKB-KW"/>
</dbReference>
<keyword evidence="4" id="KW-0934">Plastid</keyword>
<dbReference type="eggNOG" id="KOG0920">
    <property type="taxonomic scope" value="Eukaryota"/>
</dbReference>
<dbReference type="PANTHER" id="PTHR18934:SF145">
    <property type="entry name" value="ATP-DEPENDENT RNA HELICASE DHX57-RELATED"/>
    <property type="match status" value="1"/>
</dbReference>
<feature type="compositionally biased region" description="Polar residues" evidence="12">
    <location>
        <begin position="61"/>
        <end position="72"/>
    </location>
</feature>
<dbReference type="InterPro" id="IPR027417">
    <property type="entry name" value="P-loop_NTPase"/>
</dbReference>
<evidence type="ECO:0000256" key="5">
    <source>
        <dbReference type="ARBA" id="ARBA00022741"/>
    </source>
</evidence>
<feature type="region of interest" description="Disordered" evidence="12">
    <location>
        <begin position="1"/>
        <end position="85"/>
    </location>
</feature>
<dbReference type="OrthoDB" id="5600252at2759"/>
<feature type="region of interest" description="Disordered" evidence="12">
    <location>
        <begin position="650"/>
        <end position="670"/>
    </location>
</feature>
<feature type="region of interest" description="Disordered" evidence="12">
    <location>
        <begin position="315"/>
        <end position="345"/>
    </location>
</feature>
<dbReference type="FunFam" id="3.40.50.300:FF:000819">
    <property type="entry name" value="ATP dependent RNA helicase, putative"/>
    <property type="match status" value="1"/>
</dbReference>
<dbReference type="EMBL" id="KB933149">
    <property type="protein sequence ID" value="EON99449.1"/>
    <property type="molecule type" value="Genomic_DNA"/>
</dbReference>
<evidence type="ECO:0000256" key="7">
    <source>
        <dbReference type="ARBA" id="ARBA00022806"/>
    </source>
</evidence>
<keyword evidence="9" id="KW-0694">RNA-binding</keyword>
<dbReference type="Gene3D" id="1.20.120.1080">
    <property type="match status" value="1"/>
</dbReference>
<dbReference type="InterPro" id="IPR014001">
    <property type="entry name" value="Helicase_ATP-bd"/>
</dbReference>
<dbReference type="PROSITE" id="PS51194">
    <property type="entry name" value="HELICASE_CTER"/>
    <property type="match status" value="1"/>
</dbReference>
<gene>
    <name evidence="15" type="ORF">UCRPA7_5011</name>
</gene>
<dbReference type="GO" id="GO:0005524">
    <property type="term" value="F:ATP binding"/>
    <property type="evidence" value="ECO:0007669"/>
    <property type="project" value="UniProtKB-KW"/>
</dbReference>
<dbReference type="SUPFAM" id="SSF52540">
    <property type="entry name" value="P-loop containing nucleoside triphosphate hydrolases"/>
    <property type="match status" value="1"/>
</dbReference>
<evidence type="ECO:0000256" key="3">
    <source>
        <dbReference type="ARBA" id="ARBA00022528"/>
    </source>
</evidence>
<evidence type="ECO:0000256" key="10">
    <source>
        <dbReference type="ARBA" id="ARBA00022946"/>
    </source>
</evidence>
<keyword evidence="16" id="KW-1185">Reference proteome</keyword>
<feature type="compositionally biased region" description="Low complexity" evidence="12">
    <location>
        <begin position="400"/>
        <end position="409"/>
    </location>
</feature>
<dbReference type="EC" id="3.6.4.13" evidence="2"/>
<feature type="domain" description="Helicase C-terminal" evidence="14">
    <location>
        <begin position="959"/>
        <end position="1136"/>
    </location>
</feature>
<proteinExistence type="predicted"/>
<dbReference type="HOGENOM" id="CLU_001832_1_3_1"/>
<protein>
    <recommendedName>
        <fullName evidence="2">RNA helicase</fullName>
        <ecNumber evidence="2">3.6.4.13</ecNumber>
    </recommendedName>
</protein>
<evidence type="ECO:0000256" key="6">
    <source>
        <dbReference type="ARBA" id="ARBA00022801"/>
    </source>
</evidence>
<dbReference type="SMART" id="SM00487">
    <property type="entry name" value="DEXDc"/>
    <property type="match status" value="1"/>
</dbReference>
<evidence type="ECO:0000256" key="9">
    <source>
        <dbReference type="ARBA" id="ARBA00022884"/>
    </source>
</evidence>
<dbReference type="PANTHER" id="PTHR18934">
    <property type="entry name" value="ATP-DEPENDENT RNA HELICASE"/>
    <property type="match status" value="1"/>
</dbReference>
<evidence type="ECO:0000259" key="13">
    <source>
        <dbReference type="PROSITE" id="PS51192"/>
    </source>
</evidence>
<dbReference type="Gene3D" id="3.40.50.300">
    <property type="entry name" value="P-loop containing nucleotide triphosphate hydrolases"/>
    <property type="match status" value="2"/>
</dbReference>
<dbReference type="InterPro" id="IPR007502">
    <property type="entry name" value="Helicase-assoc_dom"/>
</dbReference>
<keyword evidence="10" id="KW-0809">Transit peptide</keyword>
<dbReference type="FunFam" id="3.40.50.300:FF:000500">
    <property type="entry name" value="ATP-dependent RNA helicase DHX29"/>
    <property type="match status" value="1"/>
</dbReference>
<evidence type="ECO:0000256" key="8">
    <source>
        <dbReference type="ARBA" id="ARBA00022840"/>
    </source>
</evidence>
<keyword evidence="7" id="KW-0347">Helicase</keyword>
<sequence>MAGGNKKKKKPAANPARGFTTTSVPSKSRADPAEGADGSAEASRKGDSAPPSKGAAAPPSQNDNATRASSAAPTKELSPEEFERQLEESELQLLVDKYAQKTRRDALRQKQRLETDRRLLRGQSEPINARKWLPPEFMDHILDLIQAESRFAASSTASENPASGKLLPEEELTIKLWTLQQTLSGAGFPDDKVQPALQYVLDISTNISGSVKDSIWGLDEALDWLARECTADDLPDYDKRSRASGKDTPLDTPLPSGATTPLLLEPEARQKSGNKKNGGARLPRAPSPKKQILTYDSDIEPDDLVPTYIETKTKLFNLQRPQQDAPRKKGRKPASQLDVDANDDTSSDDLEIAKLLAKVDRIVKDPLFDKGLADMQWQPKRIALERDYAALKKETAEAQARAEAVAAEENQGNASKDTSDDSDDDITKEAERMAAEILAQDDDEEDAALADLFSSLPVNEVDPTTGKSTTVINSADGEKVTIRDFGKWTGISPRRVLEEACRARDSSVKISYMKISEATFANRHLINIVWTKSQEVLPPANIQGVEAATSPIQFVFKMTSIATPDANQSEAFIATTALFLIFSASGKEEKVALRLPPQWKDLWTEFAEARKNEADALDRTAIKELRSLVRQRKDQELEDGVILQGAFRGRGAGRSGADTGDESGAERSKRLSGDTEFYQGIWNRKSSSPKFQAMLASRMQLPMWAYKSQVLQTIDQEQVVIICGETGCGKSTQVPSFILEHQLSQGRPCKVYCTEPRRISAISLARRVSEELGENKGDIGTSRSLVGYSIRLEANTSKETRLVYATTGIVMRMLEGSNDLREITHLVLDEVHERSIDSDFLLIVLKKLMARRKDLKVILMSATVDAERFSKYLGGAPVLNVPGRTFPVQVNYLEDAIELTGYSIDKRPREKIVDLDDDFDESDAEASSKPELLKELKQYSGRTRNTLAQLDEYQIEVDLIVQLIARIATDPTYIDFSKAILVFLPGIAEIRTLNDMLLGDRFFASEWLVYPMHSSIASEEQEAAFLVPPPGFRKIVLATNIAETGITIPDVTCVIDTGKHREMRFDERRQLSRLIDTFISRANAKQRRGRAGRVQEGLCFHMFTKYRHDNIMSDQQTPEMLRLSLQDLAIRVKICKIGGIDETLSSALDPPSAKNIRRAIDALVDVRALTQAEELTPLGNQLARLPLDVFLGKLILLGTVFKCLDMAVTVAAILSSKSPFVAPFGQRNQADTVRMAFRRGDSDLLTVYNAYLAWKRVCQSASASGGEYQFCRKNFLSSQTLANIEDLKGQLLVSLVDSGFLQLTDEERRNLNRLRYSSGGGGRRRHQAFFELPQRVNANSENDVISQSVIAWSFYPKLLVRDVPGGRGLRNVGNNQSISLHPTSVNKGHNELRWLSYYHIMQSKAYVDSLPQIFNATLTFYLRFLNAHETTAVEAFAIALLCGDVRPDMYSGVLVLDGNRARFAAPDWKTMLVMKVLRARLREMLTRSFKNPGKLPTAQHEKWLDVWQRIFSQEFGDKGGTSKA</sequence>
<evidence type="ECO:0000256" key="12">
    <source>
        <dbReference type="SAM" id="MobiDB-lite"/>
    </source>
</evidence>
<dbReference type="Pfam" id="PF00271">
    <property type="entry name" value="Helicase_C"/>
    <property type="match status" value="1"/>
</dbReference>
<comment type="subcellular location">
    <subcellularLocation>
        <location evidence="1">Plastid</location>
        <location evidence="1">Chloroplast</location>
    </subcellularLocation>
</comment>
<dbReference type="RefSeq" id="XP_007915753.1">
    <property type="nucleotide sequence ID" value="XM_007917562.1"/>
</dbReference>
<comment type="catalytic activity">
    <reaction evidence="11">
        <text>ATP + H2O = ADP + phosphate + H(+)</text>
        <dbReference type="Rhea" id="RHEA:13065"/>
        <dbReference type="ChEBI" id="CHEBI:15377"/>
        <dbReference type="ChEBI" id="CHEBI:15378"/>
        <dbReference type="ChEBI" id="CHEBI:30616"/>
        <dbReference type="ChEBI" id="CHEBI:43474"/>
        <dbReference type="ChEBI" id="CHEBI:456216"/>
        <dbReference type="EC" id="3.6.4.13"/>
    </reaction>
</comment>
<name>R8BJJ2_PHAM7</name>
<dbReference type="CDD" id="cd17917">
    <property type="entry name" value="DEXHc_RHA-like"/>
    <property type="match status" value="1"/>
</dbReference>
<feature type="domain" description="Helicase ATP-binding" evidence="13">
    <location>
        <begin position="711"/>
        <end position="882"/>
    </location>
</feature>
<dbReference type="PROSITE" id="PS51192">
    <property type="entry name" value="HELICASE_ATP_BIND_1"/>
    <property type="match status" value="1"/>
</dbReference>
<evidence type="ECO:0000313" key="15">
    <source>
        <dbReference type="EMBL" id="EON99449.1"/>
    </source>
</evidence>
<dbReference type="InterPro" id="IPR011545">
    <property type="entry name" value="DEAD/DEAH_box_helicase_dom"/>
</dbReference>
<keyword evidence="8" id="KW-0067">ATP-binding</keyword>
<feature type="region of interest" description="Disordered" evidence="12">
    <location>
        <begin position="400"/>
        <end position="425"/>
    </location>
</feature>
<dbReference type="GO" id="GO:0016787">
    <property type="term" value="F:hydrolase activity"/>
    <property type="evidence" value="ECO:0007669"/>
    <property type="project" value="UniProtKB-KW"/>
</dbReference>
<dbReference type="GeneID" id="19325524"/>
<keyword evidence="6" id="KW-0378">Hydrolase</keyword>
<evidence type="ECO:0000259" key="14">
    <source>
        <dbReference type="PROSITE" id="PS51194"/>
    </source>
</evidence>
<accession>R8BJJ2</accession>
<feature type="compositionally biased region" description="Basic residues" evidence="12">
    <location>
        <begin position="1"/>
        <end position="11"/>
    </location>
</feature>
<keyword evidence="5" id="KW-0547">Nucleotide-binding</keyword>